<evidence type="ECO:0000256" key="6">
    <source>
        <dbReference type="ARBA" id="ARBA00022694"/>
    </source>
</evidence>
<dbReference type="Proteomes" id="UP000294614">
    <property type="component" value="Unassembled WGS sequence"/>
</dbReference>
<feature type="domain" description="YrdC-like" evidence="12">
    <location>
        <begin position="7"/>
        <end position="189"/>
    </location>
</feature>
<evidence type="ECO:0000313" key="13">
    <source>
        <dbReference type="EMBL" id="TCK60516.1"/>
    </source>
</evidence>
<reference evidence="13 14" key="1">
    <citation type="submission" date="2019-03" db="EMBL/GenBank/DDBJ databases">
        <title>Genomic Encyclopedia of Type Strains, Phase IV (KMG-IV): sequencing the most valuable type-strain genomes for metagenomic binning, comparative biology and taxonomic classification.</title>
        <authorList>
            <person name="Goeker M."/>
        </authorList>
    </citation>
    <scope>NUCLEOTIDE SEQUENCE [LARGE SCALE GENOMIC DNA]</scope>
    <source>
        <strain evidence="13 14">DSM 24984</strain>
    </source>
</reference>
<proteinExistence type="inferred from homology"/>
<dbReference type="PANTHER" id="PTHR17490:SF16">
    <property type="entry name" value="THREONYLCARBAMOYL-AMP SYNTHASE"/>
    <property type="match status" value="1"/>
</dbReference>
<comment type="caution">
    <text evidence="13">The sequence shown here is derived from an EMBL/GenBank/DDBJ whole genome shotgun (WGS) entry which is preliminary data.</text>
</comment>
<evidence type="ECO:0000256" key="9">
    <source>
        <dbReference type="ARBA" id="ARBA00022840"/>
    </source>
</evidence>
<dbReference type="InterPro" id="IPR017945">
    <property type="entry name" value="DHBP_synth_RibB-like_a/b_dom"/>
</dbReference>
<evidence type="ECO:0000256" key="4">
    <source>
        <dbReference type="ARBA" id="ARBA00022490"/>
    </source>
</evidence>
<dbReference type="GO" id="GO:0006450">
    <property type="term" value="P:regulation of translational fidelity"/>
    <property type="evidence" value="ECO:0007669"/>
    <property type="project" value="TreeGrafter"/>
</dbReference>
<evidence type="ECO:0000256" key="10">
    <source>
        <dbReference type="ARBA" id="ARBA00029774"/>
    </source>
</evidence>
<keyword evidence="8" id="KW-0547">Nucleotide-binding</keyword>
<evidence type="ECO:0000256" key="3">
    <source>
        <dbReference type="ARBA" id="ARBA00012584"/>
    </source>
</evidence>
<keyword evidence="4" id="KW-0963">Cytoplasm</keyword>
<evidence type="ECO:0000256" key="7">
    <source>
        <dbReference type="ARBA" id="ARBA00022695"/>
    </source>
</evidence>
<evidence type="ECO:0000259" key="12">
    <source>
        <dbReference type="PROSITE" id="PS51163"/>
    </source>
</evidence>
<dbReference type="SUPFAM" id="SSF55821">
    <property type="entry name" value="YrdC/RibB"/>
    <property type="match status" value="1"/>
</dbReference>
<keyword evidence="7" id="KW-0548">Nucleotidyltransferase</keyword>
<dbReference type="InterPro" id="IPR050156">
    <property type="entry name" value="TC-AMP_synthase_SUA5"/>
</dbReference>
<dbReference type="PROSITE" id="PS51163">
    <property type="entry name" value="YRDC"/>
    <property type="match status" value="1"/>
</dbReference>
<name>A0A4R1K881_9BACT</name>
<dbReference type="AlphaFoldDB" id="A0A4R1K881"/>
<comment type="catalytic activity">
    <reaction evidence="11">
        <text>L-threonine + hydrogencarbonate + ATP = L-threonylcarbamoyladenylate + diphosphate + H2O</text>
        <dbReference type="Rhea" id="RHEA:36407"/>
        <dbReference type="ChEBI" id="CHEBI:15377"/>
        <dbReference type="ChEBI" id="CHEBI:17544"/>
        <dbReference type="ChEBI" id="CHEBI:30616"/>
        <dbReference type="ChEBI" id="CHEBI:33019"/>
        <dbReference type="ChEBI" id="CHEBI:57926"/>
        <dbReference type="ChEBI" id="CHEBI:73682"/>
        <dbReference type="EC" id="2.7.7.87"/>
    </reaction>
</comment>
<gene>
    <name evidence="13" type="ORF">C8D98_1392</name>
</gene>
<dbReference type="RefSeq" id="WP_132873286.1">
    <property type="nucleotide sequence ID" value="NZ_SMGG01000004.1"/>
</dbReference>
<dbReference type="Gene3D" id="3.90.870.10">
    <property type="entry name" value="DHBP synthase"/>
    <property type="match status" value="1"/>
</dbReference>
<sequence>MLIAPLRNLSEIFRQALRQGEPVIFPTDTIYGIGAPLSDKKANEKIFEIKGRDRTKPFPVLISSFSQAEELAHFDEHQKKIMDFLWSKGSFTIILKAGKGVEGLYTLDGNIALRVPFMPVLRQIIDKTGAISATSANLSGVEYCGDFKTILNTFKDLVHYYSFQDITGQNSSVIIDLTHPKPILIRGVFDIETLSRI</sequence>
<keyword evidence="5" id="KW-0808">Transferase</keyword>
<dbReference type="GO" id="GO:0005737">
    <property type="term" value="C:cytoplasm"/>
    <property type="evidence" value="ECO:0007669"/>
    <property type="project" value="UniProtKB-SubCell"/>
</dbReference>
<keyword evidence="6" id="KW-0819">tRNA processing</keyword>
<accession>A0A4R1K881</accession>
<evidence type="ECO:0000256" key="2">
    <source>
        <dbReference type="ARBA" id="ARBA00007663"/>
    </source>
</evidence>
<keyword evidence="9" id="KW-0067">ATP-binding</keyword>
<dbReference type="EMBL" id="SMGG01000004">
    <property type="protein sequence ID" value="TCK60516.1"/>
    <property type="molecule type" value="Genomic_DNA"/>
</dbReference>
<dbReference type="GO" id="GO:0061710">
    <property type="term" value="F:L-threonylcarbamoyladenylate synthase"/>
    <property type="evidence" value="ECO:0007669"/>
    <property type="project" value="UniProtKB-EC"/>
</dbReference>
<dbReference type="OrthoDB" id="9814580at2"/>
<evidence type="ECO:0000256" key="11">
    <source>
        <dbReference type="ARBA" id="ARBA00048366"/>
    </source>
</evidence>
<dbReference type="GO" id="GO:0008033">
    <property type="term" value="P:tRNA processing"/>
    <property type="evidence" value="ECO:0007669"/>
    <property type="project" value="UniProtKB-KW"/>
</dbReference>
<comment type="subcellular location">
    <subcellularLocation>
        <location evidence="1">Cytoplasm</location>
    </subcellularLocation>
</comment>
<dbReference type="InterPro" id="IPR006070">
    <property type="entry name" value="Sua5-like_dom"/>
</dbReference>
<dbReference type="GO" id="GO:0000049">
    <property type="term" value="F:tRNA binding"/>
    <property type="evidence" value="ECO:0007669"/>
    <property type="project" value="TreeGrafter"/>
</dbReference>
<keyword evidence="14" id="KW-1185">Reference proteome</keyword>
<organism evidence="13 14">
    <name type="scientific">Seleniivibrio woodruffii</name>
    <dbReference type="NCBI Taxonomy" id="1078050"/>
    <lineage>
        <taxon>Bacteria</taxon>
        <taxon>Pseudomonadati</taxon>
        <taxon>Deferribacterota</taxon>
        <taxon>Deferribacteres</taxon>
        <taxon>Deferribacterales</taxon>
        <taxon>Geovibrionaceae</taxon>
        <taxon>Seleniivibrio</taxon>
    </lineage>
</organism>
<evidence type="ECO:0000256" key="5">
    <source>
        <dbReference type="ARBA" id="ARBA00022679"/>
    </source>
</evidence>
<dbReference type="GO" id="GO:0003725">
    <property type="term" value="F:double-stranded RNA binding"/>
    <property type="evidence" value="ECO:0007669"/>
    <property type="project" value="InterPro"/>
</dbReference>
<evidence type="ECO:0000313" key="14">
    <source>
        <dbReference type="Proteomes" id="UP000294614"/>
    </source>
</evidence>
<dbReference type="Pfam" id="PF01300">
    <property type="entry name" value="Sua5_yciO_yrdC"/>
    <property type="match status" value="1"/>
</dbReference>
<dbReference type="EC" id="2.7.7.87" evidence="3"/>
<dbReference type="PANTHER" id="PTHR17490">
    <property type="entry name" value="SUA5"/>
    <property type="match status" value="1"/>
</dbReference>
<protein>
    <recommendedName>
        <fullName evidence="10">L-threonylcarbamoyladenylate synthase</fullName>
        <ecNumber evidence="3">2.7.7.87</ecNumber>
    </recommendedName>
    <alternativeName>
        <fullName evidence="10">L-threonylcarbamoyladenylate synthase</fullName>
    </alternativeName>
</protein>
<evidence type="ECO:0000256" key="8">
    <source>
        <dbReference type="ARBA" id="ARBA00022741"/>
    </source>
</evidence>
<dbReference type="GO" id="GO:0005524">
    <property type="term" value="F:ATP binding"/>
    <property type="evidence" value="ECO:0007669"/>
    <property type="project" value="UniProtKB-KW"/>
</dbReference>
<dbReference type="NCBIfam" id="TIGR00057">
    <property type="entry name" value="L-threonylcarbamoyladenylate synthase"/>
    <property type="match status" value="1"/>
</dbReference>
<evidence type="ECO:0000256" key="1">
    <source>
        <dbReference type="ARBA" id="ARBA00004496"/>
    </source>
</evidence>
<comment type="similarity">
    <text evidence="2">Belongs to the SUA5 family.</text>
</comment>